<sequence length="819" mass="89887">MLDHLLGKPSANVRRAQVLGTALLTLLVVRRHRAPWGLGWLRRWDKRVSMWKAFLAWSTVLYLMRHMDDLLGLNAPEPLREYYSRSFYRATWAFTALDAGFWTAMSIRPAWLRHIMSLLFSVYYLVYTNRAVEKVRKVRALITIDHLRVSWNKGVDNPLLRWVRWLHSSRLSVDRVVCVPGTGARSPASSSARLSEIADLEPAKCHVMFAGAAGDFASCRSLVLNYPGGGFVAMGPECHADYLSAWAAKTGAVVVSVDYAKAPEYPYPYAIDQCYEVYREIVQTDGRCIGLEPDGRPLSIVLAGDSAGGNITAGVMFRILEAGDALPPPEGIVFIYGCFNVDIRAWMTKDETRTLLGASGHVPAESEQLHQSLTSLVDTRDHLHHISPLAVTNRDDGYQRQGARSPGKQRPQQQQRQQKRPLYVEDRVRVVRKPPAQGAPADTSDSTVVDGDRTVGYLPLTMTSSFTYFNDQVLSPEMMRAMIIMYVGPTGRPNFRTDYYLSPLVAPDHLLARFPPVYFMCGEKDPMVDDTVLFAARIRSAKQKAADKPGPRTTAATATATATDGSTGGGSRLRRVPSRHAVAVGEYLNYKSSRLYGRRHSQPRQPQTSTQFYIGSSDASSDEGSAGGGRGTVPAALRMTQLPVAQPAAVIKVKLVAGMSHGFMQMYSVLPESKRVASLVGDWLDELLHGAYPISPHSRCASLEDTTDPHCHAVGDLSQTDDDECDADGHPWAVHASVAAHLKPRRLQTPSAAAPPPPPPPPLVACKSPSSPQRGETSPLSPTKRNIFASGHVDKHGIEVVSAADMVRRRGQGLADPLT</sequence>
<accession>A0ACC1K8U6</accession>
<gene>
    <name evidence="1" type="ORF">IWQ57_000265</name>
</gene>
<reference evidence="1" key="1">
    <citation type="submission" date="2022-07" db="EMBL/GenBank/DDBJ databases">
        <title>Phylogenomic reconstructions and comparative analyses of Kickxellomycotina fungi.</title>
        <authorList>
            <person name="Reynolds N.K."/>
            <person name="Stajich J.E."/>
            <person name="Barry K."/>
            <person name="Grigoriev I.V."/>
            <person name="Crous P."/>
            <person name="Smith M.E."/>
        </authorList>
    </citation>
    <scope>NUCLEOTIDE SEQUENCE</scope>
    <source>
        <strain evidence="1">CBS 109366</strain>
    </source>
</reference>
<protein>
    <submittedName>
        <fullName evidence="1">Uncharacterized protein</fullName>
    </submittedName>
</protein>
<evidence type="ECO:0000313" key="2">
    <source>
        <dbReference type="Proteomes" id="UP001140234"/>
    </source>
</evidence>
<proteinExistence type="predicted"/>
<name>A0ACC1K8U6_9FUNG</name>
<organism evidence="1 2">
    <name type="scientific">Coemansia nantahalensis</name>
    <dbReference type="NCBI Taxonomy" id="2789366"/>
    <lineage>
        <taxon>Eukaryota</taxon>
        <taxon>Fungi</taxon>
        <taxon>Fungi incertae sedis</taxon>
        <taxon>Zoopagomycota</taxon>
        <taxon>Kickxellomycotina</taxon>
        <taxon>Kickxellomycetes</taxon>
        <taxon>Kickxellales</taxon>
        <taxon>Kickxellaceae</taxon>
        <taxon>Coemansia</taxon>
    </lineage>
</organism>
<evidence type="ECO:0000313" key="1">
    <source>
        <dbReference type="EMBL" id="KAJ2775695.1"/>
    </source>
</evidence>
<comment type="caution">
    <text evidence="1">The sequence shown here is derived from an EMBL/GenBank/DDBJ whole genome shotgun (WGS) entry which is preliminary data.</text>
</comment>
<dbReference type="EMBL" id="JANBUJ010000004">
    <property type="protein sequence ID" value="KAJ2775695.1"/>
    <property type="molecule type" value="Genomic_DNA"/>
</dbReference>
<dbReference type="Proteomes" id="UP001140234">
    <property type="component" value="Unassembled WGS sequence"/>
</dbReference>
<keyword evidence="2" id="KW-1185">Reference proteome</keyword>